<sequence length="296" mass="34162">MGKGKQGTAFEVAVMDIQKLIDPNSNVSHDEKIIDKYGHPRQFDVVIRGELGGRKLLGVIECKDWKAKVDLPVVDAFITKMRDINANFGMIFSNSGFTRTAIEKCAKNDIGVKSLLQNDNLVTKVKIKYHVYLKCYDWRGFKVRIFGSGPVNWDPENTINDMFIGEQNLLEWFQYHLDSMPYLDVEGPYEKEVEFSFPQVIQVRGHSVVVQRIVFMATRVMQLRHTDTDIKGNGVFDWNENSMSFPENWMIDMKVPDDPSQWEEYNGPIREGFDIRFGVTALQYSKEHPPLNIEKL</sequence>
<proteinExistence type="predicted"/>
<keyword evidence="2" id="KW-0378">Hydrolase</keyword>
<protein>
    <submittedName>
        <fullName evidence="2">Restriction endonuclease</fullName>
    </submittedName>
</protein>
<dbReference type="Proteomes" id="UP000323664">
    <property type="component" value="Unassembled WGS sequence"/>
</dbReference>
<dbReference type="RefSeq" id="WP_123062440.1">
    <property type="nucleotide sequence ID" value="NZ_RIAS01000001.1"/>
</dbReference>
<keyword evidence="2" id="KW-0255">Endonuclease</keyword>
<comment type="caution">
    <text evidence="2">The sequence shown here is derived from an EMBL/GenBank/DDBJ whole genome shotgun (WGS) entry which is preliminary data.</text>
</comment>
<dbReference type="InterPro" id="IPR011335">
    <property type="entry name" value="Restrct_endonuc-II-like"/>
</dbReference>
<name>A0A5M9WLU2_PAEAM</name>
<dbReference type="GO" id="GO:0004519">
    <property type="term" value="F:endonuclease activity"/>
    <property type="evidence" value="ECO:0007669"/>
    <property type="project" value="UniProtKB-KW"/>
</dbReference>
<evidence type="ECO:0000259" key="1">
    <source>
        <dbReference type="Pfam" id="PF04471"/>
    </source>
</evidence>
<dbReference type="Pfam" id="PF04471">
    <property type="entry name" value="Mrr_cat"/>
    <property type="match status" value="1"/>
</dbReference>
<organism evidence="2 3">
    <name type="scientific">Paenibacillus amylolyticus</name>
    <dbReference type="NCBI Taxonomy" id="1451"/>
    <lineage>
        <taxon>Bacteria</taxon>
        <taxon>Bacillati</taxon>
        <taxon>Bacillota</taxon>
        <taxon>Bacilli</taxon>
        <taxon>Bacillales</taxon>
        <taxon>Paenibacillaceae</taxon>
        <taxon>Paenibacillus</taxon>
    </lineage>
</organism>
<dbReference type="GO" id="GO:0003677">
    <property type="term" value="F:DNA binding"/>
    <property type="evidence" value="ECO:0007669"/>
    <property type="project" value="InterPro"/>
</dbReference>
<gene>
    <name evidence="2" type="ORF">EC604_01510</name>
</gene>
<reference evidence="2 3" key="1">
    <citation type="journal article" date="2019" name="J. Ind. Microbiol. Biotechnol.">
        <title>Paenibacillus amylolyticus 27C64 has a diverse set of carbohydrate-active enzymes and complete pectin deconstruction system.</title>
        <authorList>
            <person name="Keggi C."/>
            <person name="Doran-Peterson J."/>
        </authorList>
    </citation>
    <scope>NUCLEOTIDE SEQUENCE [LARGE SCALE GENOMIC DNA]</scope>
    <source>
        <strain evidence="2 3">27C64</strain>
    </source>
</reference>
<dbReference type="OrthoDB" id="8455814at2"/>
<accession>A0A5M9WLU2</accession>
<feature type="domain" description="Restriction endonuclease type IV Mrr" evidence="1">
    <location>
        <begin position="41"/>
        <end position="110"/>
    </location>
</feature>
<dbReference type="Gene3D" id="3.40.1350.10">
    <property type="match status" value="1"/>
</dbReference>
<dbReference type="InterPro" id="IPR011856">
    <property type="entry name" value="tRNA_endonuc-like_dom_sf"/>
</dbReference>
<evidence type="ECO:0000313" key="2">
    <source>
        <dbReference type="EMBL" id="KAA8782525.1"/>
    </source>
</evidence>
<dbReference type="InterPro" id="IPR007560">
    <property type="entry name" value="Restrct_endonuc_IV_Mrr"/>
</dbReference>
<evidence type="ECO:0000313" key="3">
    <source>
        <dbReference type="Proteomes" id="UP000323664"/>
    </source>
</evidence>
<dbReference type="EMBL" id="RIAS01000001">
    <property type="protein sequence ID" value="KAA8782525.1"/>
    <property type="molecule type" value="Genomic_DNA"/>
</dbReference>
<dbReference type="SUPFAM" id="SSF52980">
    <property type="entry name" value="Restriction endonuclease-like"/>
    <property type="match status" value="1"/>
</dbReference>
<dbReference type="GO" id="GO:0009307">
    <property type="term" value="P:DNA restriction-modification system"/>
    <property type="evidence" value="ECO:0007669"/>
    <property type="project" value="InterPro"/>
</dbReference>
<dbReference type="AlphaFoldDB" id="A0A5M9WLU2"/>
<keyword evidence="2" id="KW-0540">Nuclease</keyword>